<dbReference type="Pfam" id="PF02001">
    <property type="entry name" value="DUF134"/>
    <property type="match status" value="1"/>
</dbReference>
<reference evidence="3" key="1">
    <citation type="submission" date="2020-08" db="EMBL/GenBank/DDBJ databases">
        <title>Genome public.</title>
        <authorList>
            <person name="Liu C."/>
            <person name="Sun Q."/>
        </authorList>
    </citation>
    <scope>NUCLEOTIDE SEQUENCE</scope>
    <source>
        <strain evidence="3">NSJ-53</strain>
    </source>
</reference>
<dbReference type="PANTHER" id="PTHR37478:SF2">
    <property type="entry name" value="UPF0251 PROTEIN TK0562"/>
    <property type="match status" value="1"/>
</dbReference>
<dbReference type="RefSeq" id="WP_249316291.1">
    <property type="nucleotide sequence ID" value="NZ_JACRSR010000002.1"/>
</dbReference>
<gene>
    <name evidence="3" type="ORF">H8696_07440</name>
</gene>
<dbReference type="Proteomes" id="UP000623172">
    <property type="component" value="Unassembled WGS sequence"/>
</dbReference>
<accession>A0A926HQX3</accession>
<comment type="similarity">
    <text evidence="1 2">Belongs to the UPF0251 family.</text>
</comment>
<evidence type="ECO:0000256" key="1">
    <source>
        <dbReference type="ARBA" id="ARBA00009350"/>
    </source>
</evidence>
<dbReference type="HAMAP" id="MF_00674">
    <property type="entry name" value="UPF0251"/>
    <property type="match status" value="1"/>
</dbReference>
<sequence length="119" mass="13407">MPREPKLRRIASLPACKDFSPDRPSGQMVLRMDELEALRLSDLESLDQRTASEQMEVSRGTYQRILGSARRKVAEALVEGKSIRIGGGNCYLPGECTCVHADHRKCPHPGRCEECKLRR</sequence>
<protein>
    <recommendedName>
        <fullName evidence="2">UPF0251 protein H8696_07440</fullName>
    </recommendedName>
</protein>
<evidence type="ECO:0000313" key="3">
    <source>
        <dbReference type="EMBL" id="MBC8531681.1"/>
    </source>
</evidence>
<organism evidence="3 4">
    <name type="scientific">Gehongia tenuis</name>
    <dbReference type="NCBI Taxonomy" id="2763655"/>
    <lineage>
        <taxon>Bacteria</taxon>
        <taxon>Bacillati</taxon>
        <taxon>Bacillota</taxon>
        <taxon>Clostridia</taxon>
        <taxon>Christensenellales</taxon>
        <taxon>Christensenellaceae</taxon>
        <taxon>Gehongia</taxon>
    </lineage>
</organism>
<evidence type="ECO:0000256" key="2">
    <source>
        <dbReference type="HAMAP-Rule" id="MF_00674"/>
    </source>
</evidence>
<dbReference type="InterPro" id="IPR002852">
    <property type="entry name" value="UPF0251"/>
</dbReference>
<proteinExistence type="inferred from homology"/>
<comment type="caution">
    <text evidence="3">The sequence shown here is derived from an EMBL/GenBank/DDBJ whole genome shotgun (WGS) entry which is preliminary data.</text>
</comment>
<dbReference type="EMBL" id="JACRSR010000002">
    <property type="protein sequence ID" value="MBC8531681.1"/>
    <property type="molecule type" value="Genomic_DNA"/>
</dbReference>
<evidence type="ECO:0000313" key="4">
    <source>
        <dbReference type="Proteomes" id="UP000623172"/>
    </source>
</evidence>
<dbReference type="AlphaFoldDB" id="A0A926HQX3"/>
<keyword evidence="4" id="KW-1185">Reference proteome</keyword>
<name>A0A926HQX3_9FIRM</name>
<dbReference type="PANTHER" id="PTHR37478">
    <property type="match status" value="1"/>
</dbReference>